<dbReference type="GO" id="GO:0019878">
    <property type="term" value="P:lysine biosynthetic process via aminoadipic acid"/>
    <property type="evidence" value="ECO:0007669"/>
    <property type="project" value="UniProtKB-UniRule"/>
</dbReference>
<dbReference type="NCBIfam" id="NF003367">
    <property type="entry name" value="PRK04443.1"/>
    <property type="match status" value="1"/>
</dbReference>
<accession>A0A212RKY1</accession>
<comment type="pathway">
    <text evidence="8">Amino-acid biosynthesis; L-lysine biosynthesis via AAA pathway; L-lysine from L-alpha-aminoadipate (Thermus route): step 5/5.</text>
</comment>
<feature type="binding site" evidence="8">
    <location>
        <position position="97"/>
    </location>
    <ligand>
        <name>Zn(2+)</name>
        <dbReference type="ChEBI" id="CHEBI:29105"/>
        <label>2</label>
    </ligand>
</feature>
<feature type="binding site" evidence="8">
    <location>
        <position position="129"/>
    </location>
    <ligand>
        <name>Zn(2+)</name>
        <dbReference type="ChEBI" id="CHEBI:29105"/>
        <label>2</label>
    </ligand>
</feature>
<dbReference type="GO" id="GO:0050897">
    <property type="term" value="F:cobalt ion binding"/>
    <property type="evidence" value="ECO:0007669"/>
    <property type="project" value="UniProtKB-UniRule"/>
</dbReference>
<dbReference type="SUPFAM" id="SSF53187">
    <property type="entry name" value="Zn-dependent exopeptidases"/>
    <property type="match status" value="1"/>
</dbReference>
<dbReference type="InterPro" id="IPR002933">
    <property type="entry name" value="Peptidase_M20"/>
</dbReference>
<keyword evidence="3 8" id="KW-0479">Metal-binding</keyword>
<evidence type="ECO:0000313" key="9">
    <source>
        <dbReference type="EMBL" id="SNB72992.1"/>
    </source>
</evidence>
<dbReference type="Proteomes" id="UP000197025">
    <property type="component" value="Unassembled WGS sequence"/>
</dbReference>
<dbReference type="UniPathway" id="UPA00033">
    <property type="reaction ID" value="UER00039"/>
</dbReference>
<dbReference type="InterPro" id="IPR010175">
    <property type="entry name" value="LysK"/>
</dbReference>
<dbReference type="EMBL" id="FYEK01000066">
    <property type="protein sequence ID" value="SNB72992.1"/>
    <property type="molecule type" value="Genomic_DNA"/>
</dbReference>
<dbReference type="OrthoDB" id="9792335at2"/>
<feature type="binding site" evidence="8">
    <location>
        <position position="153"/>
    </location>
    <ligand>
        <name>Zn(2+)</name>
        <dbReference type="ChEBI" id="CHEBI:29105"/>
        <label>1</label>
    </ligand>
</feature>
<keyword evidence="2 8" id="KW-0028">Amino-acid biosynthesis</keyword>
<evidence type="ECO:0000256" key="6">
    <source>
        <dbReference type="ARBA" id="ARBA00023154"/>
    </source>
</evidence>
<evidence type="ECO:0000313" key="10">
    <source>
        <dbReference type="Proteomes" id="UP000197025"/>
    </source>
</evidence>
<evidence type="ECO:0000256" key="5">
    <source>
        <dbReference type="ARBA" id="ARBA00022833"/>
    </source>
</evidence>
<feature type="active site" evidence="8">
    <location>
        <position position="75"/>
    </location>
</feature>
<gene>
    <name evidence="8" type="primary">lysK</name>
    <name evidence="9" type="ORF">SAMN02746019_00016910</name>
</gene>
<dbReference type="Pfam" id="PF01546">
    <property type="entry name" value="Peptidase_M20"/>
    <property type="match status" value="1"/>
</dbReference>
<name>A0A212RKY1_9CHLR</name>
<evidence type="ECO:0000256" key="3">
    <source>
        <dbReference type="ARBA" id="ARBA00022723"/>
    </source>
</evidence>
<keyword evidence="1 8" id="KW-0963">Cytoplasm</keyword>
<dbReference type="InterPro" id="IPR050072">
    <property type="entry name" value="Peptidase_M20A"/>
</dbReference>
<comment type="cofactor">
    <cofactor evidence="8">
        <name>Zn(2+)</name>
        <dbReference type="ChEBI" id="CHEBI:29105"/>
    </cofactor>
    <cofactor evidence="8">
        <name>Co(2+)</name>
        <dbReference type="ChEBI" id="CHEBI:48828"/>
    </cofactor>
    <text evidence="8">Binds 2 Zn(2+) or Co(2+) ions per subunit.</text>
</comment>
<keyword evidence="7 8" id="KW-0170">Cobalt</keyword>
<comment type="similarity">
    <text evidence="8">Belongs to the peptidase M20A family. LysK subfamily.</text>
</comment>
<feature type="binding site" evidence="8">
    <location>
        <position position="73"/>
    </location>
    <ligand>
        <name>Zn(2+)</name>
        <dbReference type="ChEBI" id="CHEBI:29105"/>
        <label>1</label>
    </ligand>
</feature>
<comment type="function">
    <text evidence="8">Catalyzes the release of L-lysine from [LysW]-gamma-L-lysine.</text>
</comment>
<dbReference type="Gene3D" id="3.40.630.10">
    <property type="entry name" value="Zn peptidases"/>
    <property type="match status" value="2"/>
</dbReference>
<dbReference type="NCBIfam" id="TIGR01902">
    <property type="entry name" value="dapE-lys-deAc"/>
    <property type="match status" value="1"/>
</dbReference>
<keyword evidence="5 8" id="KW-0862">Zinc</keyword>
<evidence type="ECO:0000256" key="1">
    <source>
        <dbReference type="ARBA" id="ARBA00022490"/>
    </source>
</evidence>
<dbReference type="PANTHER" id="PTHR43808">
    <property type="entry name" value="ACETYLORNITHINE DEACETYLASE"/>
    <property type="match status" value="1"/>
</dbReference>
<proteinExistence type="inferred from homology"/>
<dbReference type="HAMAP" id="MF_01120">
    <property type="entry name" value="LysK"/>
    <property type="match status" value="1"/>
</dbReference>
<comment type="catalytic activity">
    <reaction evidence="8">
        <text>[amino-group carrier protein]-C-terminal-gamma-(L-lysyl)-L-glutamate + H2O = [amino-group carrier protein]-C-terminal-L-glutamate + L-lysine</text>
        <dbReference type="Rhea" id="RHEA:48684"/>
        <dbReference type="Rhea" id="RHEA-COMP:9693"/>
        <dbReference type="Rhea" id="RHEA-COMP:9715"/>
        <dbReference type="ChEBI" id="CHEBI:15377"/>
        <dbReference type="ChEBI" id="CHEBI:32551"/>
        <dbReference type="ChEBI" id="CHEBI:78525"/>
        <dbReference type="ChEBI" id="CHEBI:78526"/>
        <dbReference type="EC" id="3.5.1.130"/>
    </reaction>
</comment>
<evidence type="ECO:0000256" key="7">
    <source>
        <dbReference type="ARBA" id="ARBA00023285"/>
    </source>
</evidence>
<keyword evidence="4 8" id="KW-0378">Hydrolase</keyword>
<keyword evidence="6 8" id="KW-0457">Lysine biosynthesis</keyword>
<sequence length="362" mass="39448">MTAQEALPIPDEEAFCLLEELVRIPSPSGAEREAAAFLVDWMQRHSFTAWMDDAGNAIGVLGEGPRTLMLLGHLDTVPGEIPVRVADGRLYGRGAVDAKGPLAAALVAVARVGPRPGWRWAVVGAVEEEAATSRGARHLLGTWPPPEMVLILEPSGVDAITLGYKGRMILHVRLEAPHRHSAVPEPGPAERLVALWLALREQARAASPGAALFEQITPSLRRVIADGDGLREWAEMTIGFRLPEAWPPERWREVIRPTLEAAGAIWRTEGEEPAWRASVDTPLVKALLEGIRGEGLRPRLLLKSGTSDMNVVGPAWRCPIAAYGPGDARLDHTPEEHIILAEYLQGVRVLTRALKWIAEGNR</sequence>
<dbReference type="PANTHER" id="PTHR43808:SF28">
    <property type="entry name" value="[LYSW]-LYSINE_[LYSW]-ORNITHINE HYDROLASE"/>
    <property type="match status" value="1"/>
</dbReference>
<comment type="subcellular location">
    <subcellularLocation>
        <location evidence="8">Cytoplasm</location>
    </subcellularLocation>
</comment>
<dbReference type="GO" id="GO:0016811">
    <property type="term" value="F:hydrolase activity, acting on carbon-nitrogen (but not peptide) bonds, in linear amides"/>
    <property type="evidence" value="ECO:0007669"/>
    <property type="project" value="UniProtKB-UniRule"/>
</dbReference>
<dbReference type="GO" id="GO:0005737">
    <property type="term" value="C:cytoplasm"/>
    <property type="evidence" value="ECO:0007669"/>
    <property type="project" value="UniProtKB-SubCell"/>
</dbReference>
<feature type="binding site" evidence="8">
    <location>
        <position position="97"/>
    </location>
    <ligand>
        <name>Zn(2+)</name>
        <dbReference type="ChEBI" id="CHEBI:29105"/>
        <label>1</label>
    </ligand>
</feature>
<keyword evidence="10" id="KW-1185">Reference proteome</keyword>
<organism evidence="9 10">
    <name type="scientific">Thermoflexus hugenholtzii JAD2</name>
    <dbReference type="NCBI Taxonomy" id="877466"/>
    <lineage>
        <taxon>Bacteria</taxon>
        <taxon>Bacillati</taxon>
        <taxon>Chloroflexota</taxon>
        <taxon>Thermoflexia</taxon>
        <taxon>Thermoflexales</taxon>
        <taxon>Thermoflexaceae</taxon>
        <taxon>Thermoflexus</taxon>
    </lineage>
</organism>
<dbReference type="EC" id="3.5.1.130" evidence="8"/>
<feature type="binding site" evidence="8">
    <location>
        <position position="332"/>
    </location>
    <ligand>
        <name>Zn(2+)</name>
        <dbReference type="ChEBI" id="CHEBI:29105"/>
        <label>2</label>
    </ligand>
</feature>
<evidence type="ECO:0000256" key="8">
    <source>
        <dbReference type="HAMAP-Rule" id="MF_01120"/>
    </source>
</evidence>
<protein>
    <recommendedName>
        <fullName evidence="8">Putative [LysW]-lysine hydrolase</fullName>
        <ecNumber evidence="8">3.5.1.130</ecNumber>
    </recommendedName>
</protein>
<dbReference type="RefSeq" id="WP_088572130.1">
    <property type="nucleotide sequence ID" value="NZ_FYEK01000066.1"/>
</dbReference>
<dbReference type="GO" id="GO:0008270">
    <property type="term" value="F:zinc ion binding"/>
    <property type="evidence" value="ECO:0007669"/>
    <property type="project" value="UniProtKB-UniRule"/>
</dbReference>
<feature type="active site" description="Proton acceptor" evidence="8">
    <location>
        <position position="128"/>
    </location>
</feature>
<dbReference type="InterPro" id="IPR001261">
    <property type="entry name" value="ArgE/DapE_CS"/>
</dbReference>
<evidence type="ECO:0000256" key="2">
    <source>
        <dbReference type="ARBA" id="ARBA00022605"/>
    </source>
</evidence>
<dbReference type="PROSITE" id="PS00758">
    <property type="entry name" value="ARGE_DAPE_CPG2_1"/>
    <property type="match status" value="1"/>
</dbReference>
<dbReference type="InParanoid" id="A0A212RKY1"/>
<evidence type="ECO:0000256" key="4">
    <source>
        <dbReference type="ARBA" id="ARBA00022801"/>
    </source>
</evidence>
<reference evidence="10" key="1">
    <citation type="submission" date="2017-06" db="EMBL/GenBank/DDBJ databases">
        <authorList>
            <person name="Varghese N."/>
            <person name="Submissions S."/>
        </authorList>
    </citation>
    <scope>NUCLEOTIDE SEQUENCE [LARGE SCALE GENOMIC DNA]</scope>
    <source>
        <strain evidence="10">JAD2</strain>
    </source>
</reference>
<dbReference type="AlphaFoldDB" id="A0A212RKY1"/>